<dbReference type="InterPro" id="IPR011344">
    <property type="entry name" value="ssDNA-bd"/>
</dbReference>
<dbReference type="NCBIfam" id="NF006533">
    <property type="entry name" value="PRK09010.1"/>
    <property type="match status" value="1"/>
</dbReference>
<dbReference type="InterPro" id="IPR000424">
    <property type="entry name" value="Primosome_PriB/ssb"/>
</dbReference>
<evidence type="ECO:0000256" key="4">
    <source>
        <dbReference type="SAM" id="MobiDB-lite"/>
    </source>
</evidence>
<keyword evidence="2" id="KW-0234">DNA repair</keyword>
<dbReference type="GO" id="GO:0006281">
    <property type="term" value="P:DNA repair"/>
    <property type="evidence" value="ECO:0007669"/>
    <property type="project" value="UniProtKB-UniRule"/>
</dbReference>
<comment type="caution">
    <text evidence="5">The sequence shown here is derived from an EMBL/GenBank/DDBJ whole genome shotgun (WGS) entry which is preliminary data.</text>
</comment>
<dbReference type="GO" id="GO:0006260">
    <property type="term" value="P:DNA replication"/>
    <property type="evidence" value="ECO:0007669"/>
    <property type="project" value="UniProtKB-UniRule"/>
</dbReference>
<evidence type="ECO:0000256" key="3">
    <source>
        <dbReference type="RuleBase" id="RU000524"/>
    </source>
</evidence>
<dbReference type="Pfam" id="PF00436">
    <property type="entry name" value="SSB"/>
    <property type="match status" value="1"/>
</dbReference>
<reference evidence="5 6" key="1">
    <citation type="submission" date="2017-08" db="EMBL/GenBank/DDBJ databases">
        <title>A Genome Sequence of Oceanimonas doudoroffii ATCC 27123T.</title>
        <authorList>
            <person name="Brennan M.A."/>
            <person name="Maclea K.S."/>
            <person name="Mcclelland W.D."/>
            <person name="Trachtenberg A.M."/>
        </authorList>
    </citation>
    <scope>NUCLEOTIDE SEQUENCE [LARGE SCALE GENOMIC DNA]</scope>
    <source>
        <strain evidence="5 6">ATCC 27123</strain>
    </source>
</reference>
<protein>
    <recommendedName>
        <fullName evidence="2 3">Single-stranded DNA-binding protein</fullName>
        <shortName evidence="2">SSB</shortName>
    </recommendedName>
</protein>
<dbReference type="PANTHER" id="PTHR10302:SF27">
    <property type="entry name" value="SINGLE-STRANDED DNA-BINDING PROTEIN"/>
    <property type="match status" value="1"/>
</dbReference>
<keyword evidence="2" id="KW-0235">DNA replication</keyword>
<dbReference type="Gene3D" id="2.40.50.140">
    <property type="entry name" value="Nucleic acid-binding proteins"/>
    <property type="match status" value="1"/>
</dbReference>
<comment type="caution">
    <text evidence="2">Lacks conserved residue(s) required for the propagation of feature annotation.</text>
</comment>
<dbReference type="PANTHER" id="PTHR10302">
    <property type="entry name" value="SINGLE-STRANDED DNA-BINDING PROTEIN"/>
    <property type="match status" value="1"/>
</dbReference>
<feature type="short sequence motif" description="Important for interaction with partner proteins" evidence="2">
    <location>
        <begin position="188"/>
        <end position="193"/>
    </location>
</feature>
<name>A0A233RCU1_9GAMM</name>
<dbReference type="FunFam" id="2.40.50.140:FF:000065">
    <property type="entry name" value="Single-stranded DNA-binding protein"/>
    <property type="match status" value="1"/>
</dbReference>
<evidence type="ECO:0000256" key="2">
    <source>
        <dbReference type="HAMAP-Rule" id="MF_00984"/>
    </source>
</evidence>
<feature type="compositionally biased region" description="Gly residues" evidence="4">
    <location>
        <begin position="144"/>
        <end position="158"/>
    </location>
</feature>
<organism evidence="5 6">
    <name type="scientific">Oceanimonas doudoroffii</name>
    <dbReference type="NCBI Taxonomy" id="84158"/>
    <lineage>
        <taxon>Bacteria</taxon>
        <taxon>Pseudomonadati</taxon>
        <taxon>Pseudomonadota</taxon>
        <taxon>Gammaproteobacteria</taxon>
        <taxon>Aeromonadales</taxon>
        <taxon>Aeromonadaceae</taxon>
        <taxon>Oceanimonas</taxon>
    </lineage>
</organism>
<sequence length="193" mass="21165">MANRGINKVILVGHLGQDPEVRYMPNGNAVANITLATSETWRDKQNGEQRERTEWHRVVFFGKLAEIAGEYLRKGSQVYVEGRLQTRKWQDQGGQDRYTTEVVVDMGGTMQMLGGRPQGGGQGQGGWSQGQQGGGQQQGNWGQQQGGGQYGQQGGQSQYGGNKPQGQPQPAAKPQSQPVYNEPPMDFDDDIPF</sequence>
<gene>
    <name evidence="5" type="ORF">B6S08_14195</name>
</gene>
<dbReference type="EMBL" id="NBIM01000005">
    <property type="protein sequence ID" value="OXY81209.1"/>
    <property type="molecule type" value="Genomic_DNA"/>
</dbReference>
<dbReference type="CDD" id="cd04496">
    <property type="entry name" value="SSB_OBF"/>
    <property type="match status" value="1"/>
</dbReference>
<feature type="region of interest" description="Disordered" evidence="4">
    <location>
        <begin position="110"/>
        <end position="193"/>
    </location>
</feature>
<accession>A0A233RCU1</accession>
<dbReference type="GO" id="GO:0003697">
    <property type="term" value="F:single-stranded DNA binding"/>
    <property type="evidence" value="ECO:0007669"/>
    <property type="project" value="UniProtKB-UniRule"/>
</dbReference>
<dbReference type="PROSITE" id="PS50935">
    <property type="entry name" value="SSB"/>
    <property type="match status" value="1"/>
</dbReference>
<dbReference type="AlphaFoldDB" id="A0A233RCU1"/>
<keyword evidence="2" id="KW-0227">DNA damage</keyword>
<keyword evidence="2" id="KW-0233">DNA recombination</keyword>
<feature type="compositionally biased region" description="Low complexity" evidence="4">
    <location>
        <begin position="159"/>
        <end position="178"/>
    </location>
</feature>
<dbReference type="InterPro" id="IPR012340">
    <property type="entry name" value="NA-bd_OB-fold"/>
</dbReference>
<keyword evidence="1 2" id="KW-0238">DNA-binding</keyword>
<dbReference type="Proteomes" id="UP000242757">
    <property type="component" value="Unassembled WGS sequence"/>
</dbReference>
<evidence type="ECO:0000313" key="6">
    <source>
        <dbReference type="Proteomes" id="UP000242757"/>
    </source>
</evidence>
<dbReference type="GO" id="GO:0006310">
    <property type="term" value="P:DNA recombination"/>
    <property type="evidence" value="ECO:0007669"/>
    <property type="project" value="UniProtKB-UniRule"/>
</dbReference>
<evidence type="ECO:0000256" key="1">
    <source>
        <dbReference type="ARBA" id="ARBA00023125"/>
    </source>
</evidence>
<evidence type="ECO:0000313" key="5">
    <source>
        <dbReference type="EMBL" id="OXY81209.1"/>
    </source>
</evidence>
<keyword evidence="6" id="KW-1185">Reference proteome</keyword>
<dbReference type="GO" id="GO:0009295">
    <property type="term" value="C:nucleoid"/>
    <property type="evidence" value="ECO:0007669"/>
    <property type="project" value="TreeGrafter"/>
</dbReference>
<comment type="function">
    <text evidence="2">Plays an important role in DNA replication, recombination and repair. Binds to ssDNA and to an array of partner proteins to recruit them to their sites of action during DNA metabolism.</text>
</comment>
<dbReference type="OrthoDB" id="9809878at2"/>
<dbReference type="HAMAP" id="MF_00984">
    <property type="entry name" value="SSB"/>
    <property type="match status" value="1"/>
</dbReference>
<dbReference type="SUPFAM" id="SSF50249">
    <property type="entry name" value="Nucleic acid-binding proteins"/>
    <property type="match status" value="1"/>
</dbReference>
<comment type="subunit">
    <text evidence="2">Homotetramer.</text>
</comment>
<feature type="compositionally biased region" description="Gly residues" evidence="4">
    <location>
        <begin position="116"/>
        <end position="137"/>
    </location>
</feature>
<proteinExistence type="inferred from homology"/>
<dbReference type="NCBIfam" id="TIGR00621">
    <property type="entry name" value="ssb"/>
    <property type="match status" value="1"/>
</dbReference>
<dbReference type="RefSeq" id="WP_094201460.1">
    <property type="nucleotide sequence ID" value="NZ_NBIM01000005.1"/>
</dbReference>